<dbReference type="Proteomes" id="UP000634522">
    <property type="component" value="Unassembled WGS sequence"/>
</dbReference>
<evidence type="ECO:0000313" key="9">
    <source>
        <dbReference type="Proteomes" id="UP000634522"/>
    </source>
</evidence>
<dbReference type="InterPro" id="IPR058245">
    <property type="entry name" value="NreC/VraR/RcsB-like_REC"/>
</dbReference>
<sequence>MKQVNLLIADDHAVVRSGLRQFLASTEDLKVAAEAATGEEVLALVRQGVCDVVLLDISLPDLDGLEVLKRVKREWPDLPVLIFSMYSEDEFAVPALNAGASGYLNKDSPPGQILTAIRAVATGARYVSPALAEKLLAGTVSRGKRLPHEALSAREMEVLLLLSKGIPLTKIGETLHVSVKTVSTYRSRVLEKLAMQSNAEVTRYVMEHKLG</sequence>
<comment type="caution">
    <text evidence="8">The sequence shown here is derived from an EMBL/GenBank/DDBJ whole genome shotgun (WGS) entry which is preliminary data.</text>
</comment>
<evidence type="ECO:0000256" key="1">
    <source>
        <dbReference type="ARBA" id="ARBA00022553"/>
    </source>
</evidence>
<dbReference type="PRINTS" id="PR00038">
    <property type="entry name" value="HTHLUXR"/>
</dbReference>
<dbReference type="PROSITE" id="PS50110">
    <property type="entry name" value="RESPONSE_REGULATORY"/>
    <property type="match status" value="1"/>
</dbReference>
<keyword evidence="1 5" id="KW-0597">Phosphoprotein</keyword>
<dbReference type="SMART" id="SM00448">
    <property type="entry name" value="REC"/>
    <property type="match status" value="1"/>
</dbReference>
<gene>
    <name evidence="8" type="ORF">GPA27_12770</name>
</gene>
<evidence type="ECO:0000256" key="4">
    <source>
        <dbReference type="ARBA" id="ARBA00023163"/>
    </source>
</evidence>
<dbReference type="PANTHER" id="PTHR43214">
    <property type="entry name" value="TWO-COMPONENT RESPONSE REGULATOR"/>
    <property type="match status" value="1"/>
</dbReference>
<keyword evidence="2" id="KW-0805">Transcription regulation</keyword>
<keyword evidence="4" id="KW-0804">Transcription</keyword>
<dbReference type="CDD" id="cd17535">
    <property type="entry name" value="REC_NarL-like"/>
    <property type="match status" value="1"/>
</dbReference>
<feature type="domain" description="Response regulatory" evidence="7">
    <location>
        <begin position="5"/>
        <end position="121"/>
    </location>
</feature>
<protein>
    <submittedName>
        <fullName evidence="8">Response regulator</fullName>
    </submittedName>
</protein>
<dbReference type="InterPro" id="IPR001789">
    <property type="entry name" value="Sig_transdc_resp-reg_receiver"/>
</dbReference>
<dbReference type="PROSITE" id="PS50043">
    <property type="entry name" value="HTH_LUXR_2"/>
    <property type="match status" value="1"/>
</dbReference>
<dbReference type="SUPFAM" id="SSF52172">
    <property type="entry name" value="CheY-like"/>
    <property type="match status" value="1"/>
</dbReference>
<dbReference type="Gene3D" id="3.40.50.2300">
    <property type="match status" value="1"/>
</dbReference>
<dbReference type="Pfam" id="PF00196">
    <property type="entry name" value="GerE"/>
    <property type="match status" value="1"/>
</dbReference>
<keyword evidence="3" id="KW-0238">DNA-binding</keyword>
<dbReference type="SMART" id="SM00421">
    <property type="entry name" value="HTH_LUXR"/>
    <property type="match status" value="1"/>
</dbReference>
<proteinExistence type="predicted"/>
<evidence type="ECO:0000256" key="2">
    <source>
        <dbReference type="ARBA" id="ARBA00023015"/>
    </source>
</evidence>
<evidence type="ECO:0000313" key="8">
    <source>
        <dbReference type="EMBL" id="NMF98258.1"/>
    </source>
</evidence>
<evidence type="ECO:0000259" key="6">
    <source>
        <dbReference type="PROSITE" id="PS50043"/>
    </source>
</evidence>
<dbReference type="InterPro" id="IPR011006">
    <property type="entry name" value="CheY-like_superfamily"/>
</dbReference>
<dbReference type="PANTHER" id="PTHR43214:SF41">
    <property type="entry name" value="NITRATE_NITRITE RESPONSE REGULATOR PROTEIN NARP"/>
    <property type="match status" value="1"/>
</dbReference>
<name>A0ABX1NGF4_9RHOO</name>
<dbReference type="InterPro" id="IPR039420">
    <property type="entry name" value="WalR-like"/>
</dbReference>
<dbReference type="Pfam" id="PF00072">
    <property type="entry name" value="Response_reg"/>
    <property type="match status" value="1"/>
</dbReference>
<evidence type="ECO:0000256" key="3">
    <source>
        <dbReference type="ARBA" id="ARBA00023125"/>
    </source>
</evidence>
<keyword evidence="9" id="KW-1185">Reference proteome</keyword>
<dbReference type="InterPro" id="IPR000792">
    <property type="entry name" value="Tscrpt_reg_LuxR_C"/>
</dbReference>
<reference evidence="8 9" key="1">
    <citation type="submission" date="2019-12" db="EMBL/GenBank/DDBJ databases">
        <title>Comparative genomics gives insights into the taxonomy of the Azoarcus-Aromatoleum group and reveals separate origins of nif in the plant-associated Azoarcus and non-plant-associated Aromatoleum sub-groups.</title>
        <authorList>
            <person name="Lafos M."/>
            <person name="Maluk M."/>
            <person name="Batista M."/>
            <person name="Junghare M."/>
            <person name="Carmona M."/>
            <person name="Faoro H."/>
            <person name="Cruz L.M."/>
            <person name="Battistoni F."/>
            <person name="De Souza E."/>
            <person name="Pedrosa F."/>
            <person name="Chen W.-M."/>
            <person name="Poole P.S."/>
            <person name="Dixon R.A."/>
            <person name="James E.K."/>
        </authorList>
    </citation>
    <scope>NUCLEOTIDE SEQUENCE [LARGE SCALE GENOMIC DNA]</scope>
    <source>
        <strain evidence="8 9">T</strain>
    </source>
</reference>
<dbReference type="EMBL" id="WTVS01000024">
    <property type="protein sequence ID" value="NMF98258.1"/>
    <property type="molecule type" value="Genomic_DNA"/>
</dbReference>
<accession>A0ABX1NGF4</accession>
<evidence type="ECO:0000256" key="5">
    <source>
        <dbReference type="PROSITE-ProRule" id="PRU00169"/>
    </source>
</evidence>
<feature type="modified residue" description="4-aspartylphosphate" evidence="5">
    <location>
        <position position="56"/>
    </location>
</feature>
<dbReference type="CDD" id="cd06170">
    <property type="entry name" value="LuxR_C_like"/>
    <property type="match status" value="1"/>
</dbReference>
<organism evidence="8 9">
    <name type="scientific">Aromatoleum toluolicum</name>
    <dbReference type="NCBI Taxonomy" id="90060"/>
    <lineage>
        <taxon>Bacteria</taxon>
        <taxon>Pseudomonadati</taxon>
        <taxon>Pseudomonadota</taxon>
        <taxon>Betaproteobacteria</taxon>
        <taxon>Rhodocyclales</taxon>
        <taxon>Rhodocyclaceae</taxon>
        <taxon>Aromatoleum</taxon>
    </lineage>
</organism>
<dbReference type="InterPro" id="IPR016032">
    <property type="entry name" value="Sig_transdc_resp-reg_C-effctor"/>
</dbReference>
<dbReference type="RefSeq" id="WP_050415966.1">
    <property type="nucleotide sequence ID" value="NZ_WTVS01000024.1"/>
</dbReference>
<feature type="domain" description="HTH luxR-type" evidence="6">
    <location>
        <begin position="144"/>
        <end position="209"/>
    </location>
</feature>
<dbReference type="SUPFAM" id="SSF46894">
    <property type="entry name" value="C-terminal effector domain of the bipartite response regulators"/>
    <property type="match status" value="1"/>
</dbReference>
<evidence type="ECO:0000259" key="7">
    <source>
        <dbReference type="PROSITE" id="PS50110"/>
    </source>
</evidence>